<feature type="compositionally biased region" description="Low complexity" evidence="5">
    <location>
        <begin position="385"/>
        <end position="404"/>
    </location>
</feature>
<name>A0A6J4TAQ5_9ACTN</name>
<dbReference type="GO" id="GO:0016987">
    <property type="term" value="F:sigma factor activity"/>
    <property type="evidence" value="ECO:0007669"/>
    <property type="project" value="UniProtKB-KW"/>
</dbReference>
<evidence type="ECO:0000256" key="5">
    <source>
        <dbReference type="SAM" id="MobiDB-lite"/>
    </source>
</evidence>
<dbReference type="InterPro" id="IPR039425">
    <property type="entry name" value="RNA_pol_sigma-70-like"/>
</dbReference>
<proteinExistence type="inferred from homology"/>
<sequence>MTMTATANVTPRLLRRLAPAGVGDELLAGRAAMGDDAAFTTLYERYYGPLLGYTGSILLNGEDARDATQNALESALRALPARDASRPLRPWLYRIAHNEAITMVRRRRPQSELVEELEPTVPGPEVDAEQRGRLAQLIDDLRTLPERQRGALVMRELNGLSYDEIGLALGMSNDAARRAVFDARSALHDAVDGRATACASVRRSISDGDRRSLRARGIRAHLRSCDDCASFQHSIVARRTDLHAFSPWISGVAIFSTLGGVGGSALLAGGGATAAVGGGSLTWGGLPLAIKGLAVAAVVAGTGTAAVEIKDVTAPDRPAPASRTAQAHSSASRSATPLEAATRQADRLRAIQAAARSSAGSTASVAARPEAPALSAPRPSVADEPSAAARPRSPAASSAAPAAPVRTAQELAKARLARLMDEVRRVIANAQALAAGGTQNAMSLATSMLQRTLGPLLTSIQRVLAPFGLKLPSTATTSGTAGRMTLANLLAPVRGVLDSVQLLLQRMFSRG</sequence>
<dbReference type="AlphaFoldDB" id="A0A6J4TAQ5"/>
<dbReference type="InterPro" id="IPR013325">
    <property type="entry name" value="RNA_pol_sigma_r2"/>
</dbReference>
<organism evidence="8">
    <name type="scientific">uncultured Solirubrobacteraceae bacterium</name>
    <dbReference type="NCBI Taxonomy" id="1162706"/>
    <lineage>
        <taxon>Bacteria</taxon>
        <taxon>Bacillati</taxon>
        <taxon>Actinomycetota</taxon>
        <taxon>Thermoleophilia</taxon>
        <taxon>Solirubrobacterales</taxon>
        <taxon>Solirubrobacteraceae</taxon>
        <taxon>environmental samples</taxon>
    </lineage>
</organism>
<dbReference type="NCBIfam" id="TIGR02937">
    <property type="entry name" value="sigma70-ECF"/>
    <property type="match status" value="1"/>
</dbReference>
<protein>
    <recommendedName>
        <fullName evidence="9">RNA polymerase ECF-type sigma factor</fullName>
    </recommendedName>
</protein>
<feature type="compositionally biased region" description="Polar residues" evidence="5">
    <location>
        <begin position="323"/>
        <end position="335"/>
    </location>
</feature>
<evidence type="ECO:0008006" key="9">
    <source>
        <dbReference type="Google" id="ProtNLM"/>
    </source>
</evidence>
<evidence type="ECO:0000256" key="3">
    <source>
        <dbReference type="ARBA" id="ARBA00023082"/>
    </source>
</evidence>
<dbReference type="InterPro" id="IPR036388">
    <property type="entry name" value="WH-like_DNA-bd_sf"/>
</dbReference>
<dbReference type="InterPro" id="IPR013324">
    <property type="entry name" value="RNA_pol_sigma_r3/r4-like"/>
</dbReference>
<feature type="region of interest" description="Disordered" evidence="5">
    <location>
        <begin position="359"/>
        <end position="406"/>
    </location>
</feature>
<dbReference type="GO" id="GO:0003677">
    <property type="term" value="F:DNA binding"/>
    <property type="evidence" value="ECO:0007669"/>
    <property type="project" value="InterPro"/>
</dbReference>
<evidence type="ECO:0000256" key="2">
    <source>
        <dbReference type="ARBA" id="ARBA00023015"/>
    </source>
</evidence>
<dbReference type="InterPro" id="IPR007627">
    <property type="entry name" value="RNA_pol_sigma70_r2"/>
</dbReference>
<dbReference type="SUPFAM" id="SSF88659">
    <property type="entry name" value="Sigma3 and sigma4 domains of RNA polymerase sigma factors"/>
    <property type="match status" value="1"/>
</dbReference>
<reference evidence="8" key="1">
    <citation type="submission" date="2020-02" db="EMBL/GenBank/DDBJ databases">
        <authorList>
            <person name="Meier V. D."/>
        </authorList>
    </citation>
    <scope>NUCLEOTIDE SEQUENCE</scope>
    <source>
        <strain evidence="8">AVDCRST_MAG67</strain>
    </source>
</reference>
<dbReference type="PANTHER" id="PTHR43133:SF51">
    <property type="entry name" value="RNA POLYMERASE SIGMA FACTOR"/>
    <property type="match status" value="1"/>
</dbReference>
<dbReference type="GO" id="GO:0006352">
    <property type="term" value="P:DNA-templated transcription initiation"/>
    <property type="evidence" value="ECO:0007669"/>
    <property type="project" value="InterPro"/>
</dbReference>
<evidence type="ECO:0000256" key="1">
    <source>
        <dbReference type="ARBA" id="ARBA00010641"/>
    </source>
</evidence>
<dbReference type="InterPro" id="IPR014284">
    <property type="entry name" value="RNA_pol_sigma-70_dom"/>
</dbReference>
<keyword evidence="4" id="KW-0804">Transcription</keyword>
<dbReference type="Gene3D" id="1.10.1740.10">
    <property type="match status" value="1"/>
</dbReference>
<dbReference type="Pfam" id="PF08281">
    <property type="entry name" value="Sigma70_r4_2"/>
    <property type="match status" value="1"/>
</dbReference>
<dbReference type="Pfam" id="PF04542">
    <property type="entry name" value="Sigma70_r2"/>
    <property type="match status" value="1"/>
</dbReference>
<gene>
    <name evidence="8" type="ORF">AVDCRST_MAG67-3149</name>
</gene>
<accession>A0A6J4TAQ5</accession>
<feature type="region of interest" description="Disordered" evidence="5">
    <location>
        <begin position="314"/>
        <end position="343"/>
    </location>
</feature>
<dbReference type="PANTHER" id="PTHR43133">
    <property type="entry name" value="RNA POLYMERASE ECF-TYPE SIGMA FACTO"/>
    <property type="match status" value="1"/>
</dbReference>
<feature type="domain" description="RNA polymerase sigma factor 70 region 4 type 2" evidence="7">
    <location>
        <begin position="141"/>
        <end position="187"/>
    </location>
</feature>
<evidence type="ECO:0000313" key="8">
    <source>
        <dbReference type="EMBL" id="CAA9517476.1"/>
    </source>
</evidence>
<keyword evidence="3" id="KW-0731">Sigma factor</keyword>
<dbReference type="EMBL" id="CADCVQ010000133">
    <property type="protein sequence ID" value="CAA9517476.1"/>
    <property type="molecule type" value="Genomic_DNA"/>
</dbReference>
<dbReference type="InterPro" id="IPR013249">
    <property type="entry name" value="RNA_pol_sigma70_r4_t2"/>
</dbReference>
<dbReference type="CDD" id="cd06171">
    <property type="entry name" value="Sigma70_r4"/>
    <property type="match status" value="1"/>
</dbReference>
<evidence type="ECO:0000259" key="6">
    <source>
        <dbReference type="Pfam" id="PF04542"/>
    </source>
</evidence>
<keyword evidence="2" id="KW-0805">Transcription regulation</keyword>
<feature type="domain" description="RNA polymerase sigma-70 region 2" evidence="6">
    <location>
        <begin position="42"/>
        <end position="108"/>
    </location>
</feature>
<evidence type="ECO:0000259" key="7">
    <source>
        <dbReference type="Pfam" id="PF08281"/>
    </source>
</evidence>
<evidence type="ECO:0000256" key="4">
    <source>
        <dbReference type="ARBA" id="ARBA00023163"/>
    </source>
</evidence>
<comment type="similarity">
    <text evidence="1">Belongs to the sigma-70 factor family. ECF subfamily.</text>
</comment>
<dbReference type="SUPFAM" id="SSF88946">
    <property type="entry name" value="Sigma2 domain of RNA polymerase sigma factors"/>
    <property type="match status" value="1"/>
</dbReference>
<dbReference type="Gene3D" id="1.10.10.10">
    <property type="entry name" value="Winged helix-like DNA-binding domain superfamily/Winged helix DNA-binding domain"/>
    <property type="match status" value="1"/>
</dbReference>